<dbReference type="AlphaFoldDB" id="S7ZBZ9"/>
<dbReference type="Proteomes" id="UP000019376">
    <property type="component" value="Unassembled WGS sequence"/>
</dbReference>
<dbReference type="EMBL" id="KB644410">
    <property type="protein sequence ID" value="EPS28145.1"/>
    <property type="molecule type" value="Genomic_DNA"/>
</dbReference>
<gene>
    <name evidence="1" type="ORF">PDE_03091</name>
</gene>
<evidence type="ECO:0000313" key="2">
    <source>
        <dbReference type="Proteomes" id="UP000019376"/>
    </source>
</evidence>
<protein>
    <submittedName>
        <fullName evidence="1">Uncharacterized protein</fullName>
    </submittedName>
</protein>
<proteinExistence type="predicted"/>
<evidence type="ECO:0000313" key="1">
    <source>
        <dbReference type="EMBL" id="EPS28145.1"/>
    </source>
</evidence>
<name>S7ZBZ9_PENO1</name>
<keyword evidence="2" id="KW-1185">Reference proteome</keyword>
<reference evidence="1 2" key="1">
    <citation type="journal article" date="2013" name="PLoS ONE">
        <title>Genomic and secretomic analyses reveal unique features of the lignocellulolytic enzyme system of Penicillium decumbens.</title>
        <authorList>
            <person name="Liu G."/>
            <person name="Zhang L."/>
            <person name="Wei X."/>
            <person name="Zou G."/>
            <person name="Qin Y."/>
            <person name="Ma L."/>
            <person name="Li J."/>
            <person name="Zheng H."/>
            <person name="Wang S."/>
            <person name="Wang C."/>
            <person name="Xun L."/>
            <person name="Zhao G.-P."/>
            <person name="Zhou Z."/>
            <person name="Qu Y."/>
        </authorList>
    </citation>
    <scope>NUCLEOTIDE SEQUENCE [LARGE SCALE GENOMIC DNA]</scope>
    <source>
        <strain evidence="2">114-2 / CGMCC 5302</strain>
    </source>
</reference>
<organism evidence="1 2">
    <name type="scientific">Penicillium oxalicum (strain 114-2 / CGMCC 5302)</name>
    <name type="common">Penicillium decumbens</name>
    <dbReference type="NCBI Taxonomy" id="933388"/>
    <lineage>
        <taxon>Eukaryota</taxon>
        <taxon>Fungi</taxon>
        <taxon>Dikarya</taxon>
        <taxon>Ascomycota</taxon>
        <taxon>Pezizomycotina</taxon>
        <taxon>Eurotiomycetes</taxon>
        <taxon>Eurotiomycetidae</taxon>
        <taxon>Eurotiales</taxon>
        <taxon>Aspergillaceae</taxon>
        <taxon>Penicillium</taxon>
    </lineage>
</organism>
<sequence length="16" mass="1721">MAAMIDTYTSSEWSAG</sequence>
<accession>S7ZBZ9</accession>
<dbReference type="HOGENOM" id="CLU_3433182_0_0_1"/>